<organism evidence="3">
    <name type="scientific">Soboliphyme baturini</name>
    <dbReference type="NCBI Taxonomy" id="241478"/>
    <lineage>
        <taxon>Eukaryota</taxon>
        <taxon>Metazoa</taxon>
        <taxon>Ecdysozoa</taxon>
        <taxon>Nematoda</taxon>
        <taxon>Enoplea</taxon>
        <taxon>Dorylaimia</taxon>
        <taxon>Dioctophymatida</taxon>
        <taxon>Dioctophymatoidea</taxon>
        <taxon>Soboliphymatidae</taxon>
        <taxon>Soboliphyme</taxon>
    </lineage>
</organism>
<evidence type="ECO:0000313" key="3">
    <source>
        <dbReference type="WBParaSite" id="SBAD_0000837701-mRNA-1"/>
    </source>
</evidence>
<dbReference type="WBParaSite" id="SBAD_0000837701-mRNA-1">
    <property type="protein sequence ID" value="SBAD_0000837701-mRNA-1"/>
    <property type="gene ID" value="SBAD_0000837701"/>
</dbReference>
<dbReference type="AlphaFoldDB" id="A0A183IWT1"/>
<dbReference type="Proteomes" id="UP000270296">
    <property type="component" value="Unassembled WGS sequence"/>
</dbReference>
<reference evidence="3" key="1">
    <citation type="submission" date="2016-06" db="UniProtKB">
        <authorList>
            <consortium name="WormBaseParasite"/>
        </authorList>
    </citation>
    <scope>IDENTIFICATION</scope>
</reference>
<proteinExistence type="predicted"/>
<dbReference type="EMBL" id="UZAM01011229">
    <property type="protein sequence ID" value="VDP15263.1"/>
    <property type="molecule type" value="Genomic_DNA"/>
</dbReference>
<protein>
    <submittedName>
        <fullName evidence="3">SH3 domain-containing protein</fullName>
    </submittedName>
</protein>
<gene>
    <name evidence="1" type="ORF">SBAD_LOCUS8078</name>
</gene>
<evidence type="ECO:0000313" key="2">
    <source>
        <dbReference type="Proteomes" id="UP000270296"/>
    </source>
</evidence>
<name>A0A183IWT1_9BILA</name>
<keyword evidence="2" id="KW-1185">Reference proteome</keyword>
<evidence type="ECO:0000313" key="1">
    <source>
        <dbReference type="EMBL" id="VDP15263.1"/>
    </source>
</evidence>
<accession>A0A183IWT1</accession>
<reference evidence="1 2" key="2">
    <citation type="submission" date="2018-11" db="EMBL/GenBank/DDBJ databases">
        <authorList>
            <consortium name="Pathogen Informatics"/>
        </authorList>
    </citation>
    <scope>NUCLEOTIDE SEQUENCE [LARGE SCALE GENOMIC DNA]</scope>
</reference>
<sequence>MLADYHRGAGVVPSVRAVGSASDPHYTGVVLVVADWPDGWIPAEFSRCDRKRETQARPPDVNGSICDRIGDHGAWVGQ</sequence>